<dbReference type="HOGENOM" id="CLU_2150218_0_0_1"/>
<feature type="compositionally biased region" description="Polar residues" evidence="1">
    <location>
        <begin position="103"/>
        <end position="112"/>
    </location>
</feature>
<name>M5WYS7_PRUPE</name>
<organism evidence="2 3">
    <name type="scientific">Prunus persica</name>
    <name type="common">Peach</name>
    <name type="synonym">Amygdalus persica</name>
    <dbReference type="NCBI Taxonomy" id="3760"/>
    <lineage>
        <taxon>Eukaryota</taxon>
        <taxon>Viridiplantae</taxon>
        <taxon>Streptophyta</taxon>
        <taxon>Embryophyta</taxon>
        <taxon>Tracheophyta</taxon>
        <taxon>Spermatophyta</taxon>
        <taxon>Magnoliopsida</taxon>
        <taxon>eudicotyledons</taxon>
        <taxon>Gunneridae</taxon>
        <taxon>Pentapetalae</taxon>
        <taxon>rosids</taxon>
        <taxon>fabids</taxon>
        <taxon>Rosales</taxon>
        <taxon>Rosaceae</taxon>
        <taxon>Amygdaloideae</taxon>
        <taxon>Amygdaleae</taxon>
        <taxon>Prunus</taxon>
    </lineage>
</organism>
<evidence type="ECO:0000313" key="2">
    <source>
        <dbReference type="EMBL" id="ONI16507.1"/>
    </source>
</evidence>
<proteinExistence type="predicted"/>
<dbReference type="Gramene" id="ONI16507">
    <property type="protein sequence ID" value="ONI16507"/>
    <property type="gene ID" value="PRUPE_3G102900"/>
</dbReference>
<sequence>MNSSQLGTHLYASMMRGTFIILMFAVGTWISSAHARALIDQSPSKHPPSSFLGTENIGSKFFVTKTGLNGNYTRRSKSPPPPPKAAPTPKQTPTIANILEKSPPSSRYISSA</sequence>
<dbReference type="Proteomes" id="UP000006882">
    <property type="component" value="Chromosome G3"/>
</dbReference>
<keyword evidence="3" id="KW-1185">Reference proteome</keyword>
<gene>
    <name evidence="2" type="ORF">PRUPE_3G102900</name>
</gene>
<accession>M5WYS7</accession>
<feature type="region of interest" description="Disordered" evidence="1">
    <location>
        <begin position="66"/>
        <end position="112"/>
    </location>
</feature>
<dbReference type="EMBL" id="CM007653">
    <property type="protein sequence ID" value="ONI16507.1"/>
    <property type="molecule type" value="Genomic_DNA"/>
</dbReference>
<protein>
    <submittedName>
        <fullName evidence="2">Uncharacterized protein</fullName>
    </submittedName>
</protein>
<evidence type="ECO:0000256" key="1">
    <source>
        <dbReference type="SAM" id="MobiDB-lite"/>
    </source>
</evidence>
<evidence type="ECO:0000313" key="3">
    <source>
        <dbReference type="Proteomes" id="UP000006882"/>
    </source>
</evidence>
<reference evidence="2 3" key="1">
    <citation type="journal article" date="2013" name="Nat. Genet.">
        <title>The high-quality draft genome of peach (Prunus persica) identifies unique patterns of genetic diversity, domestication and genome evolution.</title>
        <authorList>
            <consortium name="International Peach Genome Initiative"/>
            <person name="Verde I."/>
            <person name="Abbott A.G."/>
            <person name="Scalabrin S."/>
            <person name="Jung S."/>
            <person name="Shu S."/>
            <person name="Marroni F."/>
            <person name="Zhebentyayeva T."/>
            <person name="Dettori M.T."/>
            <person name="Grimwood J."/>
            <person name="Cattonaro F."/>
            <person name="Zuccolo A."/>
            <person name="Rossini L."/>
            <person name="Jenkins J."/>
            <person name="Vendramin E."/>
            <person name="Meisel L.A."/>
            <person name="Decroocq V."/>
            <person name="Sosinski B."/>
            <person name="Prochnik S."/>
            <person name="Mitros T."/>
            <person name="Policriti A."/>
            <person name="Cipriani G."/>
            <person name="Dondini L."/>
            <person name="Ficklin S."/>
            <person name="Goodstein D.M."/>
            <person name="Xuan P."/>
            <person name="Del Fabbro C."/>
            <person name="Aramini V."/>
            <person name="Copetti D."/>
            <person name="Gonzalez S."/>
            <person name="Horner D.S."/>
            <person name="Falchi R."/>
            <person name="Lucas S."/>
            <person name="Mica E."/>
            <person name="Maldonado J."/>
            <person name="Lazzari B."/>
            <person name="Bielenberg D."/>
            <person name="Pirona R."/>
            <person name="Miculan M."/>
            <person name="Barakat A."/>
            <person name="Testolin R."/>
            <person name="Stella A."/>
            <person name="Tartarini S."/>
            <person name="Tonutti P."/>
            <person name="Arus P."/>
            <person name="Orellana A."/>
            <person name="Wells C."/>
            <person name="Main D."/>
            <person name="Vizzotto G."/>
            <person name="Silva H."/>
            <person name="Salamini F."/>
            <person name="Schmutz J."/>
            <person name="Morgante M."/>
            <person name="Rokhsar D.S."/>
        </authorList>
    </citation>
    <scope>NUCLEOTIDE SEQUENCE [LARGE SCALE GENOMIC DNA]</scope>
    <source>
        <strain evidence="3">cv. Nemared</strain>
    </source>
</reference>
<dbReference type="AlphaFoldDB" id="M5WYS7"/>